<dbReference type="Pfam" id="PF08546">
    <property type="entry name" value="ApbA_C"/>
    <property type="match status" value="1"/>
</dbReference>
<dbReference type="Proteomes" id="UP000010931">
    <property type="component" value="Unassembled WGS sequence"/>
</dbReference>
<organism evidence="4 5">
    <name type="scientific">Streptomyces turgidiscabies (strain Car8)</name>
    <dbReference type="NCBI Taxonomy" id="698760"/>
    <lineage>
        <taxon>Bacteria</taxon>
        <taxon>Bacillati</taxon>
        <taxon>Actinomycetota</taxon>
        <taxon>Actinomycetes</taxon>
        <taxon>Kitasatosporales</taxon>
        <taxon>Streptomycetaceae</taxon>
        <taxon>Streptomyces</taxon>
    </lineage>
</organism>
<dbReference type="Gene3D" id="3.40.50.720">
    <property type="entry name" value="NAD(P)-binding Rossmann-like Domain"/>
    <property type="match status" value="1"/>
</dbReference>
<evidence type="ECO:0000256" key="1">
    <source>
        <dbReference type="SAM" id="MobiDB-lite"/>
    </source>
</evidence>
<dbReference type="Gene3D" id="1.10.1040.10">
    <property type="entry name" value="N-(1-d-carboxylethyl)-l-norvaline Dehydrogenase, domain 2"/>
    <property type="match status" value="1"/>
</dbReference>
<dbReference type="PANTHER" id="PTHR21708:SF26">
    <property type="entry name" value="2-DEHYDROPANTOATE 2-REDUCTASE"/>
    <property type="match status" value="1"/>
</dbReference>
<dbReference type="GO" id="GO:0005737">
    <property type="term" value="C:cytoplasm"/>
    <property type="evidence" value="ECO:0007669"/>
    <property type="project" value="TreeGrafter"/>
</dbReference>
<dbReference type="PATRIC" id="fig|698760.3.peg.7414"/>
<proteinExistence type="predicted"/>
<evidence type="ECO:0000313" key="4">
    <source>
        <dbReference type="EMBL" id="ELP63689.1"/>
    </source>
</evidence>
<dbReference type="InterPro" id="IPR051402">
    <property type="entry name" value="KPR-Related"/>
</dbReference>
<dbReference type="InterPro" id="IPR008927">
    <property type="entry name" value="6-PGluconate_DH-like_C_sf"/>
</dbReference>
<dbReference type="InterPro" id="IPR013332">
    <property type="entry name" value="KPR_N"/>
</dbReference>
<feature type="domain" description="Ketopantoate reductase C-terminal" evidence="3">
    <location>
        <begin position="200"/>
        <end position="320"/>
    </location>
</feature>
<accession>L7EXV2</accession>
<protein>
    <submittedName>
        <fullName evidence="4">2-dehydropantoate 2-reductase</fullName>
    </submittedName>
</protein>
<keyword evidence="5" id="KW-1185">Reference proteome</keyword>
<dbReference type="AlphaFoldDB" id="L7EXV2"/>
<dbReference type="Pfam" id="PF02558">
    <property type="entry name" value="ApbA"/>
    <property type="match status" value="1"/>
</dbReference>
<gene>
    <name evidence="4" type="ORF">STRTUCAR8_08431</name>
</gene>
<dbReference type="STRING" id="85558.T45_02672"/>
<comment type="caution">
    <text evidence="4">The sequence shown here is derived from an EMBL/GenBank/DDBJ whole genome shotgun (WGS) entry which is preliminary data.</text>
</comment>
<reference evidence="4 5" key="1">
    <citation type="journal article" date="2011" name="Plasmid">
        <title>Streptomyces turgidiscabies Car8 contains a modular pathogenicity island that shares virulence genes with other actinobacterial plant pathogens.</title>
        <authorList>
            <person name="Huguet-Tapia J.C."/>
            <person name="Badger J.H."/>
            <person name="Loria R."/>
            <person name="Pettis G.S."/>
        </authorList>
    </citation>
    <scope>NUCLEOTIDE SEQUENCE [LARGE SCALE GENOMIC DNA]</scope>
    <source>
        <strain evidence="4 5">Car8</strain>
    </source>
</reference>
<dbReference type="PANTHER" id="PTHR21708">
    <property type="entry name" value="PROBABLE 2-DEHYDROPANTOATE 2-REDUCTASE"/>
    <property type="match status" value="1"/>
</dbReference>
<evidence type="ECO:0000259" key="3">
    <source>
        <dbReference type="Pfam" id="PF08546"/>
    </source>
</evidence>
<feature type="domain" description="Ketopantoate reductase N-terminal" evidence="2">
    <location>
        <begin position="15"/>
        <end position="159"/>
    </location>
</feature>
<evidence type="ECO:0000313" key="5">
    <source>
        <dbReference type="Proteomes" id="UP000010931"/>
    </source>
</evidence>
<dbReference type="SUPFAM" id="SSF51735">
    <property type="entry name" value="NAD(P)-binding Rossmann-fold domains"/>
    <property type="match status" value="1"/>
</dbReference>
<dbReference type="InterPro" id="IPR013752">
    <property type="entry name" value="KPA_reductase"/>
</dbReference>
<dbReference type="InterPro" id="IPR036291">
    <property type="entry name" value="NAD(P)-bd_dom_sf"/>
</dbReference>
<dbReference type="EMBL" id="AEJB01000508">
    <property type="protein sequence ID" value="ELP63689.1"/>
    <property type="molecule type" value="Genomic_DNA"/>
</dbReference>
<name>L7EXV2_STRT8</name>
<sequence>MRCTHHGRLAAMRYIIIGAGAVGGAVGGRLAGAGHEVVLVARGAQYEALREHGLRLVTPDGTHTYRLPTVDGPAGLGELRADDVLVLAVKTQDSEAALADWGPVPVAGGGTAAERLPLLCAQNGVESPRLALRRFRRVYGVCVWLPAAYEEPGVVSAAGAPLTGILFLGRHPHGTDDTVRRIAADLEKTAAIEAPVVPDVARWQYAKLLTNLGNAVRALSGAADSEESERLRGRVYAEGESVLAAAGIPYASAEEARVRRGDKITPHPLPGTEPGGGSTWQSLSRGTGTIETDYLNGEIVLLGRLHGVPTPLNELLQRLAGTFARERRPAGSLPSAELVRLADEAVASVREP</sequence>
<dbReference type="SUPFAM" id="SSF48179">
    <property type="entry name" value="6-phosphogluconate dehydrogenase C-terminal domain-like"/>
    <property type="match status" value="1"/>
</dbReference>
<dbReference type="InterPro" id="IPR013328">
    <property type="entry name" value="6PGD_dom2"/>
</dbReference>
<evidence type="ECO:0000259" key="2">
    <source>
        <dbReference type="Pfam" id="PF02558"/>
    </source>
</evidence>
<feature type="region of interest" description="Disordered" evidence="1">
    <location>
        <begin position="262"/>
        <end position="283"/>
    </location>
</feature>